<keyword evidence="1 5" id="KW-0436">Ligase</keyword>
<evidence type="ECO:0000256" key="2">
    <source>
        <dbReference type="ARBA" id="ARBA00022741"/>
    </source>
</evidence>
<dbReference type="PIRSF" id="PIRSF017901">
    <property type="entry name" value="GCL"/>
    <property type="match status" value="1"/>
</dbReference>
<comment type="catalytic activity">
    <reaction evidence="4 5 6">
        <text>L-cysteine + L-glutamate + ATP = gamma-L-glutamyl-L-cysteine + ADP + phosphate + H(+)</text>
        <dbReference type="Rhea" id="RHEA:13285"/>
        <dbReference type="ChEBI" id="CHEBI:15378"/>
        <dbReference type="ChEBI" id="CHEBI:29985"/>
        <dbReference type="ChEBI" id="CHEBI:30616"/>
        <dbReference type="ChEBI" id="CHEBI:35235"/>
        <dbReference type="ChEBI" id="CHEBI:43474"/>
        <dbReference type="ChEBI" id="CHEBI:58173"/>
        <dbReference type="ChEBI" id="CHEBI:456216"/>
        <dbReference type="EC" id="6.3.2.2"/>
    </reaction>
</comment>
<reference evidence="8 9" key="1">
    <citation type="submission" date="2024-10" db="EMBL/GenBank/DDBJ databases">
        <title>The Natural Products Discovery Center: Release of the First 8490 Sequenced Strains for Exploring Actinobacteria Biosynthetic Diversity.</title>
        <authorList>
            <person name="Kalkreuter E."/>
            <person name="Kautsar S.A."/>
            <person name="Yang D."/>
            <person name="Bader C.D."/>
            <person name="Teijaro C.N."/>
            <person name="Fluegel L."/>
            <person name="Davis C.M."/>
            <person name="Simpson J.R."/>
            <person name="Lauterbach L."/>
            <person name="Steele A.D."/>
            <person name="Gui C."/>
            <person name="Meng S."/>
            <person name="Li G."/>
            <person name="Viehrig K."/>
            <person name="Ye F."/>
            <person name="Su P."/>
            <person name="Kiefer A.F."/>
            <person name="Nichols A."/>
            <person name="Cepeda A.J."/>
            <person name="Yan W."/>
            <person name="Fan B."/>
            <person name="Jiang Y."/>
            <person name="Adhikari A."/>
            <person name="Zheng C.-J."/>
            <person name="Schuster L."/>
            <person name="Cowan T.M."/>
            <person name="Smanski M.J."/>
            <person name="Chevrette M.G."/>
            <person name="De Carvalho L.P.S."/>
            <person name="Shen B."/>
        </authorList>
    </citation>
    <scope>NUCLEOTIDE SEQUENCE [LARGE SCALE GENOMIC DNA]</scope>
    <source>
        <strain evidence="8 9">NPDC020327</strain>
    </source>
</reference>
<gene>
    <name evidence="5" type="primary">egtA</name>
    <name evidence="8" type="ORF">ACH429_04245</name>
</gene>
<dbReference type="InterPro" id="IPR014746">
    <property type="entry name" value="Gln_synth/guanido_kin_cat_dom"/>
</dbReference>
<evidence type="ECO:0000313" key="8">
    <source>
        <dbReference type="EMBL" id="MFI1963342.1"/>
    </source>
</evidence>
<comment type="function">
    <text evidence="5">Catalyzes the synthesis of gamma-glutamylcysteine (gamma-GC). This compound is used as substrate for the biosynthesis of the low-molecular thiol compound ergothioneine.</text>
</comment>
<accession>A0ABW7UPN1</accession>
<evidence type="ECO:0000313" key="9">
    <source>
        <dbReference type="Proteomes" id="UP001611548"/>
    </source>
</evidence>
<evidence type="ECO:0000256" key="6">
    <source>
        <dbReference type="PIRNR" id="PIRNR017901"/>
    </source>
</evidence>
<comment type="similarity">
    <text evidence="5 6">Belongs to the glutamate--cysteine ligase type 2 family. EgtA subfamily.</text>
</comment>
<dbReference type="EC" id="6.3.2.2" evidence="5"/>
<evidence type="ECO:0000256" key="7">
    <source>
        <dbReference type="SAM" id="MobiDB-lite"/>
    </source>
</evidence>
<dbReference type="EMBL" id="JBIRWE010000001">
    <property type="protein sequence ID" value="MFI1963342.1"/>
    <property type="molecule type" value="Genomic_DNA"/>
</dbReference>
<dbReference type="InterPro" id="IPR035434">
    <property type="entry name" value="GCL_bact_plant"/>
</dbReference>
<evidence type="ECO:0000256" key="3">
    <source>
        <dbReference type="ARBA" id="ARBA00022840"/>
    </source>
</evidence>
<dbReference type="HAMAP" id="MF_02034">
    <property type="entry name" value="EgtA"/>
    <property type="match status" value="1"/>
</dbReference>
<dbReference type="RefSeq" id="WP_398718012.1">
    <property type="nucleotide sequence ID" value="NZ_JBIRWE010000001.1"/>
</dbReference>
<dbReference type="Gene3D" id="3.30.590.20">
    <property type="match status" value="1"/>
</dbReference>
<name>A0ABW7UPN1_9ACTN</name>
<dbReference type="SUPFAM" id="SSF55931">
    <property type="entry name" value="Glutamine synthetase/guanido kinase"/>
    <property type="match status" value="1"/>
</dbReference>
<feature type="region of interest" description="Disordered" evidence="7">
    <location>
        <begin position="273"/>
        <end position="311"/>
    </location>
</feature>
<dbReference type="PANTHER" id="PTHR34378">
    <property type="entry name" value="GLUTAMATE--CYSTEINE LIGASE, CHLOROPLASTIC"/>
    <property type="match status" value="1"/>
</dbReference>
<evidence type="ECO:0000256" key="1">
    <source>
        <dbReference type="ARBA" id="ARBA00022598"/>
    </source>
</evidence>
<dbReference type="Proteomes" id="UP001611548">
    <property type="component" value="Unassembled WGS sequence"/>
</dbReference>
<feature type="region of interest" description="Disordered" evidence="7">
    <location>
        <begin position="202"/>
        <end position="231"/>
    </location>
</feature>
<evidence type="ECO:0000256" key="5">
    <source>
        <dbReference type="HAMAP-Rule" id="MF_02034"/>
    </source>
</evidence>
<proteinExistence type="inferred from homology"/>
<keyword evidence="2 5" id="KW-0547">Nucleotide-binding</keyword>
<dbReference type="InterPro" id="IPR017809">
    <property type="entry name" value="EgtA_Actinobacteria"/>
</dbReference>
<sequence>MLDEDRATTARAISEAEAWAHVQAICFKTGPPRRLGVELEFLVRDAHAPSRPLDRDRHSAAVADLRSLPLRSPLTFEPGGQLELSPPPAPSLTACVAEAEADLDLVRATLRAHDLTLVGHGCDPYNLPVRFLDQPRYAAMEAYFDRRGPAGRLMMCSSASVQVCVDAGYEEPGPLGFARRWRLAHLLGAVLVAAFANSPLRGGRPTGWRSTRQANWADLDPGRSQAPAEARDPRTAWAAYVLDAPVMCVRCDEGPWTVPTGVSFRQWIRATGDHGAATSADPAPSHPPDTDHCPPDTGPGTALPRPPTREDLDYHVSTLFPPVRPRGHLELRMIDAQSGDDAWRVPLAVTTALFDDPEASERVYRAVKPLAELAGPHPPPRNPLWRTAARDALTDPELHAAALAAFAAAREALPRLGASPRLQSAVADFTDRYVARGRCPADDVLDALLDPRPGDPVSGKEGRR</sequence>
<evidence type="ECO:0000256" key="4">
    <source>
        <dbReference type="ARBA" id="ARBA00048819"/>
    </source>
</evidence>
<organism evidence="8 9">
    <name type="scientific">Streptomyces pathocidini</name>
    <dbReference type="NCBI Taxonomy" id="1650571"/>
    <lineage>
        <taxon>Bacteria</taxon>
        <taxon>Bacillati</taxon>
        <taxon>Actinomycetota</taxon>
        <taxon>Actinomycetes</taxon>
        <taxon>Kitasatosporales</taxon>
        <taxon>Streptomycetaceae</taxon>
        <taxon>Streptomyces</taxon>
    </lineage>
</organism>
<keyword evidence="3 5" id="KW-0067">ATP-binding</keyword>
<dbReference type="InterPro" id="IPR006336">
    <property type="entry name" value="GCS2"/>
</dbReference>
<protein>
    <recommendedName>
        <fullName evidence="5">Glutamate--cysteine ligase EgtA</fullName>
        <ecNumber evidence="5">6.3.2.2</ecNumber>
    </recommendedName>
    <alternativeName>
        <fullName evidence="5">Gamma-glutamylcysteine synthase</fullName>
        <shortName evidence="5">GCS</shortName>
        <shortName evidence="5">Gamma-ECS</shortName>
    </alternativeName>
</protein>
<comment type="pathway">
    <text evidence="5">Amino-acid biosynthesis; ergothioneine biosynthesis.</text>
</comment>
<dbReference type="Pfam" id="PF04107">
    <property type="entry name" value="GCS2"/>
    <property type="match status" value="1"/>
</dbReference>
<keyword evidence="9" id="KW-1185">Reference proteome</keyword>
<dbReference type="GO" id="GO:0016874">
    <property type="term" value="F:ligase activity"/>
    <property type="evidence" value="ECO:0007669"/>
    <property type="project" value="UniProtKB-KW"/>
</dbReference>
<dbReference type="PANTHER" id="PTHR34378:SF1">
    <property type="entry name" value="GLUTAMATE--CYSTEINE LIGASE, CHLOROPLASTIC"/>
    <property type="match status" value="1"/>
</dbReference>
<comment type="caution">
    <text evidence="8">The sequence shown here is derived from an EMBL/GenBank/DDBJ whole genome shotgun (WGS) entry which is preliminary data.</text>
</comment>
<feature type="region of interest" description="Disordered" evidence="7">
    <location>
        <begin position="444"/>
        <end position="464"/>
    </location>
</feature>